<evidence type="ECO:0000313" key="2">
    <source>
        <dbReference type="EMBL" id="KAL0479227.1"/>
    </source>
</evidence>
<evidence type="ECO:0000313" key="3">
    <source>
        <dbReference type="Proteomes" id="UP001431209"/>
    </source>
</evidence>
<feature type="region of interest" description="Disordered" evidence="1">
    <location>
        <begin position="99"/>
        <end position="129"/>
    </location>
</feature>
<dbReference type="Proteomes" id="UP001431209">
    <property type="component" value="Unassembled WGS sequence"/>
</dbReference>
<name>A0AAW2YST1_9EUKA</name>
<sequence length="129" mass="14739">MGNASKPETRREKRQSIFTPKMKLFARNTPLITVTTQTPPTTTSADGYVIVQKRKESTKTDCTFDAEEMEEDIDDMEEVLRHNIAFELDVQRGERFQEAFGDDDNVDDFSSIDEQATPKEKSNSLLIET</sequence>
<accession>A0AAW2YST1</accession>
<comment type="caution">
    <text evidence="2">The sequence shown here is derived from an EMBL/GenBank/DDBJ whole genome shotgun (WGS) entry which is preliminary data.</text>
</comment>
<dbReference type="AlphaFoldDB" id="A0AAW2YST1"/>
<reference evidence="2 3" key="1">
    <citation type="submission" date="2024-03" db="EMBL/GenBank/DDBJ databases">
        <title>The Acrasis kona genome and developmental transcriptomes reveal deep origins of eukaryotic multicellular pathways.</title>
        <authorList>
            <person name="Sheikh S."/>
            <person name="Fu C.-J."/>
            <person name="Brown M.W."/>
            <person name="Baldauf S.L."/>
        </authorList>
    </citation>
    <scope>NUCLEOTIDE SEQUENCE [LARGE SCALE GENOMIC DNA]</scope>
    <source>
        <strain evidence="2 3">ATCC MYA-3509</strain>
    </source>
</reference>
<evidence type="ECO:0000256" key="1">
    <source>
        <dbReference type="SAM" id="MobiDB-lite"/>
    </source>
</evidence>
<feature type="compositionally biased region" description="Acidic residues" evidence="1">
    <location>
        <begin position="100"/>
        <end position="111"/>
    </location>
</feature>
<organism evidence="2 3">
    <name type="scientific">Acrasis kona</name>
    <dbReference type="NCBI Taxonomy" id="1008807"/>
    <lineage>
        <taxon>Eukaryota</taxon>
        <taxon>Discoba</taxon>
        <taxon>Heterolobosea</taxon>
        <taxon>Tetramitia</taxon>
        <taxon>Eutetramitia</taxon>
        <taxon>Acrasidae</taxon>
        <taxon>Acrasis</taxon>
    </lineage>
</organism>
<dbReference type="EMBL" id="JAOPGA020000516">
    <property type="protein sequence ID" value="KAL0479227.1"/>
    <property type="molecule type" value="Genomic_DNA"/>
</dbReference>
<keyword evidence="3" id="KW-1185">Reference proteome</keyword>
<protein>
    <submittedName>
        <fullName evidence="2">Uncharacterized protein</fullName>
    </submittedName>
</protein>
<gene>
    <name evidence="2" type="ORF">AKO1_008054</name>
</gene>
<proteinExistence type="predicted"/>